<evidence type="ECO:0000313" key="2">
    <source>
        <dbReference type="EMBL" id="CAD9672756.1"/>
    </source>
</evidence>
<dbReference type="EMBL" id="HBHK01006696">
    <property type="protein sequence ID" value="CAD9672756.1"/>
    <property type="molecule type" value="Transcribed_RNA"/>
</dbReference>
<proteinExistence type="predicted"/>
<organism evidence="2">
    <name type="scientific">Mucochytrium quahogii</name>
    <dbReference type="NCBI Taxonomy" id="96639"/>
    <lineage>
        <taxon>Eukaryota</taxon>
        <taxon>Sar</taxon>
        <taxon>Stramenopiles</taxon>
        <taxon>Bigyra</taxon>
        <taxon>Labyrinthulomycetes</taxon>
        <taxon>Thraustochytrida</taxon>
        <taxon>Thraustochytriidae</taxon>
        <taxon>Mucochytrium</taxon>
    </lineage>
</organism>
<dbReference type="PANTHER" id="PTHR33828">
    <property type="entry name" value="OS05G0596200 PROTEIN"/>
    <property type="match status" value="1"/>
</dbReference>
<dbReference type="AlphaFoldDB" id="A0A7S2RJ86"/>
<feature type="region of interest" description="Disordered" evidence="1">
    <location>
        <begin position="71"/>
        <end position="112"/>
    </location>
</feature>
<accession>A0A7S2RJ86</accession>
<sequence>MEWLRCIMVCVCRKEAPPPGAGTRVFYESLYKQRPSSMMALKWCLDHGILPEEDCDRLLIQLEKMKAKAKRHQSADIKPIKYTKTKKPKLEHPEMDTEMVGDQSEGIGTIPF</sequence>
<dbReference type="PANTHER" id="PTHR33828:SF2">
    <property type="entry name" value="NUCLEOLIN"/>
    <property type="match status" value="1"/>
</dbReference>
<evidence type="ECO:0000256" key="1">
    <source>
        <dbReference type="SAM" id="MobiDB-lite"/>
    </source>
</evidence>
<protein>
    <submittedName>
        <fullName evidence="2">Uncharacterized protein</fullName>
    </submittedName>
</protein>
<reference evidence="2" key="1">
    <citation type="submission" date="2021-01" db="EMBL/GenBank/DDBJ databases">
        <authorList>
            <person name="Corre E."/>
            <person name="Pelletier E."/>
            <person name="Niang G."/>
            <person name="Scheremetjew M."/>
            <person name="Finn R."/>
            <person name="Kale V."/>
            <person name="Holt S."/>
            <person name="Cochrane G."/>
            <person name="Meng A."/>
            <person name="Brown T."/>
            <person name="Cohen L."/>
        </authorList>
    </citation>
    <scope>NUCLEOTIDE SEQUENCE</scope>
    <source>
        <strain evidence="2">NY070348D</strain>
    </source>
</reference>
<name>A0A7S2RJ86_9STRA</name>
<gene>
    <name evidence="2" type="ORF">QSP1433_LOCUS4059</name>
</gene>